<dbReference type="Pfam" id="PF04042">
    <property type="entry name" value="DNA_pol_E_B"/>
    <property type="match status" value="1"/>
</dbReference>
<organism evidence="6 7">
    <name type="scientific">Orchesella dallaii</name>
    <dbReference type="NCBI Taxonomy" id="48710"/>
    <lineage>
        <taxon>Eukaryota</taxon>
        <taxon>Metazoa</taxon>
        <taxon>Ecdysozoa</taxon>
        <taxon>Arthropoda</taxon>
        <taxon>Hexapoda</taxon>
        <taxon>Collembola</taxon>
        <taxon>Entomobryomorpha</taxon>
        <taxon>Entomobryoidea</taxon>
        <taxon>Orchesellidae</taxon>
        <taxon>Orchesellinae</taxon>
        <taxon>Orchesella</taxon>
    </lineage>
</organism>
<evidence type="ECO:0000256" key="3">
    <source>
        <dbReference type="SAM" id="MobiDB-lite"/>
    </source>
</evidence>
<protein>
    <recommendedName>
        <fullName evidence="8">DNA polymerase delta small subunit</fullName>
    </recommendedName>
</protein>
<feature type="domain" description="DNA polymerase alpha/delta/epsilon subunit B" evidence="4">
    <location>
        <begin position="238"/>
        <end position="451"/>
    </location>
</feature>
<dbReference type="Proteomes" id="UP001642540">
    <property type="component" value="Unassembled WGS sequence"/>
</dbReference>
<feature type="compositionally biased region" description="Basic and acidic residues" evidence="3">
    <location>
        <begin position="100"/>
        <end position="119"/>
    </location>
</feature>
<dbReference type="Pfam" id="PF18018">
    <property type="entry name" value="DNA_pol_D_N"/>
    <property type="match status" value="1"/>
</dbReference>
<evidence type="ECO:0000259" key="5">
    <source>
        <dbReference type="Pfam" id="PF18018"/>
    </source>
</evidence>
<dbReference type="PANTHER" id="PTHR10416">
    <property type="entry name" value="DNA POLYMERASE DELTA SUBUNIT 2"/>
    <property type="match status" value="1"/>
</dbReference>
<evidence type="ECO:0000256" key="1">
    <source>
        <dbReference type="ARBA" id="ARBA00006035"/>
    </source>
</evidence>
<evidence type="ECO:0000313" key="7">
    <source>
        <dbReference type="Proteomes" id="UP001642540"/>
    </source>
</evidence>
<reference evidence="6 7" key="1">
    <citation type="submission" date="2024-08" db="EMBL/GenBank/DDBJ databases">
        <authorList>
            <person name="Cucini C."/>
            <person name="Frati F."/>
        </authorList>
    </citation>
    <scope>NUCLEOTIDE SEQUENCE [LARGE SCALE GENOMIC DNA]</scope>
</reference>
<gene>
    <name evidence="6" type="ORF">ODALV1_LOCUS13216</name>
</gene>
<dbReference type="InterPro" id="IPR007185">
    <property type="entry name" value="DNA_pol_a/d/e_bsu"/>
</dbReference>
<dbReference type="PANTHER" id="PTHR10416:SF0">
    <property type="entry name" value="DNA POLYMERASE DELTA SUBUNIT 2"/>
    <property type="match status" value="1"/>
</dbReference>
<keyword evidence="7" id="KW-1185">Reference proteome</keyword>
<dbReference type="InterPro" id="IPR024826">
    <property type="entry name" value="DNA_pol_delta/II_ssu"/>
</dbReference>
<comment type="caution">
    <text evidence="6">The sequence shown here is derived from an EMBL/GenBank/DDBJ whole genome shotgun (WGS) entry which is preliminary data.</text>
</comment>
<proteinExistence type="inferred from homology"/>
<evidence type="ECO:0000256" key="2">
    <source>
        <dbReference type="ARBA" id="ARBA00022705"/>
    </source>
</evidence>
<accession>A0ABP1QUG8</accession>
<sequence length="489" mass="54193">MKLPESESLLSLPGSSVPGSKIDRTSNATGVTIHEQFDARKLPHQFARQYAHSYSVRLWTMQPKLIEQIKAEWPDVELKKIAELCEFSQGHTTDSSSKQKAKDDGSSKKGSRTSDDHGQHIAFKENITVAIIGTIFKYQPEKPSILQELGEENLMVPVVPKTKFISDQDTIQLEDETTRVQLIPATGSGFTIGSLVNGVICAVKGRPNVTGKFEVTDVLYPTPIPKPVLGEKLDYEMIFVSGLEVGNDENSLLRMDMLFDYLEGLSGCPSEVEGGLKKRSKVFFVGDTFSPLKIEDNAEVARNRTEIALKLDGLLDQISQTMDVFILPGENDPSEPMLPQVPLHRCVFPQSSRRPTFTTLPNPGRIEIPMNEAKGGTKLDILLSSGQNVKDAVRNCETTSPLEMAQKLLRWGHLCPTAPDTIPLHPGVPEDVFVVDNMPHIFAVGNQPSFDSMEWKNTKIFTIPKFSETGLVVLLNSELEIVPIRFQVL</sequence>
<feature type="domain" description="DNA polymerase delta subunit OB-fold" evidence="5">
    <location>
        <begin position="49"/>
        <end position="218"/>
    </location>
</feature>
<evidence type="ECO:0000259" key="4">
    <source>
        <dbReference type="Pfam" id="PF04042"/>
    </source>
</evidence>
<dbReference type="InterPro" id="IPR040663">
    <property type="entry name" value="DNA_pol_D_N"/>
</dbReference>
<dbReference type="EMBL" id="CAXLJM020000041">
    <property type="protein sequence ID" value="CAL8109183.1"/>
    <property type="molecule type" value="Genomic_DNA"/>
</dbReference>
<name>A0ABP1QUG8_9HEXA</name>
<evidence type="ECO:0000313" key="6">
    <source>
        <dbReference type="EMBL" id="CAL8109183.1"/>
    </source>
</evidence>
<dbReference type="Gene3D" id="3.60.21.50">
    <property type="match status" value="1"/>
</dbReference>
<feature type="region of interest" description="Disordered" evidence="3">
    <location>
        <begin position="1"/>
        <end position="27"/>
    </location>
</feature>
<feature type="region of interest" description="Disordered" evidence="3">
    <location>
        <begin position="90"/>
        <end position="119"/>
    </location>
</feature>
<comment type="similarity">
    <text evidence="1">Belongs to the DNA polymerase delta/II small subunit family.</text>
</comment>
<dbReference type="Gene3D" id="2.40.50.430">
    <property type="match status" value="1"/>
</dbReference>
<evidence type="ECO:0008006" key="8">
    <source>
        <dbReference type="Google" id="ProtNLM"/>
    </source>
</evidence>
<feature type="compositionally biased region" description="Low complexity" evidence="3">
    <location>
        <begin position="6"/>
        <end position="20"/>
    </location>
</feature>
<keyword evidence="2" id="KW-0235">DNA replication</keyword>